<sequence>TSELSRRIKDAERDVKRLVTEEYLETPASPTHHNGHHRNGTDTEAQLRREGITQDAGSDDDTEDEDEDLQSVDALEDRFIALEEEVATLVADVHDLALYTKLNITGFMKILKVRFLLLTVNHTLTTLS</sequence>
<organism evidence="2 3">
    <name type="scientific">Hermanssonia centrifuga</name>
    <dbReference type="NCBI Taxonomy" id="98765"/>
    <lineage>
        <taxon>Eukaryota</taxon>
        <taxon>Fungi</taxon>
        <taxon>Dikarya</taxon>
        <taxon>Basidiomycota</taxon>
        <taxon>Agaricomycotina</taxon>
        <taxon>Agaricomycetes</taxon>
        <taxon>Polyporales</taxon>
        <taxon>Meruliaceae</taxon>
        <taxon>Hermanssonia</taxon>
    </lineage>
</organism>
<reference evidence="2 3" key="1">
    <citation type="submission" date="2018-02" db="EMBL/GenBank/DDBJ databases">
        <title>Genome sequence of the basidiomycete white-rot fungus Phlebia centrifuga.</title>
        <authorList>
            <person name="Granchi Z."/>
            <person name="Peng M."/>
            <person name="de Vries R.P."/>
            <person name="Hilden K."/>
            <person name="Makela M.R."/>
            <person name="Grigoriev I."/>
            <person name="Riley R."/>
        </authorList>
    </citation>
    <scope>NUCLEOTIDE SEQUENCE [LARGE SCALE GENOMIC DNA]</scope>
    <source>
        <strain evidence="2 3">FBCC195</strain>
    </source>
</reference>
<keyword evidence="3" id="KW-1185">Reference proteome</keyword>
<proteinExistence type="predicted"/>
<feature type="compositionally biased region" description="Acidic residues" evidence="1">
    <location>
        <begin position="57"/>
        <end position="70"/>
    </location>
</feature>
<dbReference type="AlphaFoldDB" id="A0A2R6P1C5"/>
<protein>
    <submittedName>
        <fullName evidence="2">Uncharacterized protein</fullName>
    </submittedName>
</protein>
<dbReference type="EMBL" id="MLYV02000564">
    <property type="protein sequence ID" value="PSR83225.1"/>
    <property type="molecule type" value="Genomic_DNA"/>
</dbReference>
<evidence type="ECO:0000313" key="2">
    <source>
        <dbReference type="EMBL" id="PSR83225.1"/>
    </source>
</evidence>
<name>A0A2R6P1C5_9APHY</name>
<accession>A0A2R6P1C5</accession>
<feature type="compositionally biased region" description="Basic and acidic residues" evidence="1">
    <location>
        <begin position="39"/>
        <end position="52"/>
    </location>
</feature>
<evidence type="ECO:0000313" key="3">
    <source>
        <dbReference type="Proteomes" id="UP000186601"/>
    </source>
</evidence>
<feature type="region of interest" description="Disordered" evidence="1">
    <location>
        <begin position="19"/>
        <end position="70"/>
    </location>
</feature>
<feature type="non-terminal residue" evidence="2">
    <location>
        <position position="1"/>
    </location>
</feature>
<dbReference type="STRING" id="98765.A0A2R6P1C5"/>
<evidence type="ECO:0000256" key="1">
    <source>
        <dbReference type="SAM" id="MobiDB-lite"/>
    </source>
</evidence>
<dbReference type="OrthoDB" id="6493944at2759"/>
<comment type="caution">
    <text evidence="2">The sequence shown here is derived from an EMBL/GenBank/DDBJ whole genome shotgun (WGS) entry which is preliminary data.</text>
</comment>
<gene>
    <name evidence="2" type="ORF">PHLCEN_2v5787</name>
</gene>
<dbReference type="Proteomes" id="UP000186601">
    <property type="component" value="Unassembled WGS sequence"/>
</dbReference>